<evidence type="ECO:0000256" key="2">
    <source>
        <dbReference type="SAM" id="Phobius"/>
    </source>
</evidence>
<feature type="domain" description="DUF6533" evidence="3">
    <location>
        <begin position="26"/>
        <end position="70"/>
    </location>
</feature>
<keyword evidence="2" id="KW-0812">Transmembrane</keyword>
<organism evidence="4 5">
    <name type="scientific">Daedalea quercina L-15889</name>
    <dbReference type="NCBI Taxonomy" id="1314783"/>
    <lineage>
        <taxon>Eukaryota</taxon>
        <taxon>Fungi</taxon>
        <taxon>Dikarya</taxon>
        <taxon>Basidiomycota</taxon>
        <taxon>Agaricomycotina</taxon>
        <taxon>Agaricomycetes</taxon>
        <taxon>Polyporales</taxon>
        <taxon>Fomitopsis</taxon>
    </lineage>
</organism>
<evidence type="ECO:0000256" key="1">
    <source>
        <dbReference type="SAM" id="MobiDB-lite"/>
    </source>
</evidence>
<dbReference type="STRING" id="1314783.A0A165RCM5"/>
<feature type="compositionally biased region" description="Polar residues" evidence="1">
    <location>
        <begin position="306"/>
        <end position="318"/>
    </location>
</feature>
<evidence type="ECO:0000313" key="5">
    <source>
        <dbReference type="Proteomes" id="UP000076727"/>
    </source>
</evidence>
<keyword evidence="2" id="KW-1133">Transmembrane helix</keyword>
<evidence type="ECO:0000259" key="3">
    <source>
        <dbReference type="Pfam" id="PF20151"/>
    </source>
</evidence>
<keyword evidence="2" id="KW-0472">Membrane</keyword>
<feature type="transmembrane region" description="Helical" evidence="2">
    <location>
        <begin position="56"/>
        <end position="78"/>
    </location>
</feature>
<dbReference type="InterPro" id="IPR045340">
    <property type="entry name" value="DUF6533"/>
</dbReference>
<feature type="region of interest" description="Disordered" evidence="1">
    <location>
        <begin position="306"/>
        <end position="329"/>
    </location>
</feature>
<keyword evidence="5" id="KW-1185">Reference proteome</keyword>
<evidence type="ECO:0000313" key="4">
    <source>
        <dbReference type="EMBL" id="KZT70579.1"/>
    </source>
</evidence>
<sequence>MFSGSLAELVTNANTSQTEEQNTLNYCKVAGAAWLLYEYVITLGQENRFVWRDFRAGYTVLFLLNRLNMLCLAISVILPTFTHTIMRAAVLWQIASTSTFILWAATSAFRVYALSNRSLLLATLATALALGPAVINVFGDVKTYYYLRRFDASMICDASYNIRAQTSSNRTTLIASDVIVLMVTWWQLRGTIRPPRPRHGHSELIMTLLRDSESTSVRCRLFLLINVAQIISEMMLGDVFDPIPSFMLPMTSIVISRVILNLRQLSYSRRSPAQSRSTTATQTMDTHISTEPINRSWLSTMLFRQGSTEQHGETNQNPLVPPESSEATEDECIDVNEYELDEVRRTRAGGNKAWVML</sequence>
<dbReference type="OrthoDB" id="3242409at2759"/>
<feature type="transmembrane region" description="Helical" evidence="2">
    <location>
        <begin position="90"/>
        <end position="113"/>
    </location>
</feature>
<reference evidence="4 5" key="1">
    <citation type="journal article" date="2016" name="Mol. Biol. Evol.">
        <title>Comparative Genomics of Early-Diverging Mushroom-Forming Fungi Provides Insights into the Origins of Lignocellulose Decay Capabilities.</title>
        <authorList>
            <person name="Nagy L.G."/>
            <person name="Riley R."/>
            <person name="Tritt A."/>
            <person name="Adam C."/>
            <person name="Daum C."/>
            <person name="Floudas D."/>
            <person name="Sun H."/>
            <person name="Yadav J.S."/>
            <person name="Pangilinan J."/>
            <person name="Larsson K.H."/>
            <person name="Matsuura K."/>
            <person name="Barry K."/>
            <person name="Labutti K."/>
            <person name="Kuo R."/>
            <person name="Ohm R.A."/>
            <person name="Bhattacharya S.S."/>
            <person name="Shirouzu T."/>
            <person name="Yoshinaga Y."/>
            <person name="Martin F.M."/>
            <person name="Grigoriev I.V."/>
            <person name="Hibbett D.S."/>
        </authorList>
    </citation>
    <scope>NUCLEOTIDE SEQUENCE [LARGE SCALE GENOMIC DNA]</scope>
    <source>
        <strain evidence="4 5">L-15889</strain>
    </source>
</reference>
<dbReference type="Pfam" id="PF20151">
    <property type="entry name" value="DUF6533"/>
    <property type="match status" value="1"/>
</dbReference>
<dbReference type="EMBL" id="KV429050">
    <property type="protein sequence ID" value="KZT70579.1"/>
    <property type="molecule type" value="Genomic_DNA"/>
</dbReference>
<feature type="non-terminal residue" evidence="4">
    <location>
        <position position="1"/>
    </location>
</feature>
<proteinExistence type="predicted"/>
<protein>
    <recommendedName>
        <fullName evidence="3">DUF6533 domain-containing protein</fullName>
    </recommendedName>
</protein>
<accession>A0A165RCM5</accession>
<dbReference type="AlphaFoldDB" id="A0A165RCM5"/>
<name>A0A165RCM5_9APHY</name>
<feature type="transmembrane region" description="Helical" evidence="2">
    <location>
        <begin position="119"/>
        <end position="139"/>
    </location>
</feature>
<gene>
    <name evidence="4" type="ORF">DAEQUDRAFT_725102</name>
</gene>
<dbReference type="Proteomes" id="UP000076727">
    <property type="component" value="Unassembled WGS sequence"/>
</dbReference>